<evidence type="ECO:0000256" key="2">
    <source>
        <dbReference type="ARBA" id="ARBA00022723"/>
    </source>
</evidence>
<dbReference type="PANTHER" id="PTHR15835:SF6">
    <property type="entry name" value="ZINC FINGER C3HC-TYPE PROTEIN 1"/>
    <property type="match status" value="1"/>
</dbReference>
<dbReference type="InterPro" id="IPR013909">
    <property type="entry name" value="NuBaID_C"/>
</dbReference>
<feature type="compositionally biased region" description="Pro residues" evidence="6">
    <location>
        <begin position="75"/>
        <end position="95"/>
    </location>
</feature>
<evidence type="ECO:0000313" key="9">
    <source>
        <dbReference type="EMBL" id="KAA8909646.1"/>
    </source>
</evidence>
<comment type="subcellular location">
    <subcellularLocation>
        <location evidence="1">Nucleus</location>
    </subcellularLocation>
</comment>
<reference evidence="9 10" key="1">
    <citation type="submission" date="2019-09" db="EMBL/GenBank/DDBJ databases">
        <title>Draft genome of the ectomycorrhizal ascomycete Sphaerosporella brunnea.</title>
        <authorList>
            <consortium name="DOE Joint Genome Institute"/>
            <person name="Benucci G.M."/>
            <person name="Marozzi G."/>
            <person name="Antonielli L."/>
            <person name="Sanchez S."/>
            <person name="Marco P."/>
            <person name="Wang X."/>
            <person name="Falini L.B."/>
            <person name="Barry K."/>
            <person name="Haridas S."/>
            <person name="Lipzen A."/>
            <person name="Labutti K."/>
            <person name="Grigoriev I.V."/>
            <person name="Murat C."/>
            <person name="Martin F."/>
            <person name="Albertini E."/>
            <person name="Donnini D."/>
            <person name="Bonito G."/>
        </authorList>
    </citation>
    <scope>NUCLEOTIDE SEQUENCE [LARGE SCALE GENOMIC DNA]</scope>
    <source>
        <strain evidence="9 10">Sb_GMNB300</strain>
    </source>
</reference>
<keyword evidence="4" id="KW-0862">Zinc</keyword>
<feature type="domain" description="C3HC-type" evidence="7">
    <location>
        <begin position="153"/>
        <end position="280"/>
    </location>
</feature>
<keyword evidence="2" id="KW-0479">Metal-binding</keyword>
<sequence length="471" mass="52335">MAASEFRLEGSTQGARPDVATLLSRLSRVRVLSLRPLPPLQSKPNTPTNMLFSTKRKWDKLINAGSGNTPGKPTATPPKPAPAPTEPTSPTPNAPSTPTTPVLDPKKRRVADISVRPSVRAVSPTDSVLSTRSARSAFSTVTTTSRAAGTYAPWDRDAFLERLGSFRYVDRWTAKPNDVNEVAWARRGWVCYDKNRVRCVTCRKDLLVKVELDDEQSDAGRAVVEHYKNAVVDEHDESCAWRRRGCDDSIYRLQLSNASVARPAFAERYSSLVKIRNEIPPSLSYPEGVDPAALHYPSECTDEGPIFETAAMLALFGWHNEDPGIPSLVTCSACFRRLGLWLFRKKPKVDEPDASPDEASVCRLDLVGEHRDYCPWVNAVSQGKEPGWKTMHRVLQNSPRGMSSAASVYSVATVTTDHSDELTDAARDAEDNSKLQRLRRLKTLYFGKKKKDIKKDKDNQRENSKETTPAA</sequence>
<evidence type="ECO:0000256" key="3">
    <source>
        <dbReference type="ARBA" id="ARBA00022771"/>
    </source>
</evidence>
<dbReference type="Pfam" id="PF07967">
    <property type="entry name" value="zf-C3HC"/>
    <property type="match status" value="1"/>
</dbReference>
<evidence type="ECO:0000256" key="1">
    <source>
        <dbReference type="ARBA" id="ARBA00004123"/>
    </source>
</evidence>
<dbReference type="EMBL" id="VXIS01000055">
    <property type="protein sequence ID" value="KAA8909646.1"/>
    <property type="molecule type" value="Genomic_DNA"/>
</dbReference>
<feature type="compositionally biased region" description="Basic and acidic residues" evidence="6">
    <location>
        <begin position="453"/>
        <end position="465"/>
    </location>
</feature>
<dbReference type="OrthoDB" id="2592092at2759"/>
<evidence type="ECO:0000259" key="8">
    <source>
        <dbReference type="Pfam" id="PF08600"/>
    </source>
</evidence>
<dbReference type="Pfam" id="PF08600">
    <property type="entry name" value="NuBaID_C"/>
    <property type="match status" value="1"/>
</dbReference>
<keyword evidence="5" id="KW-0539">Nucleus</keyword>
<proteinExistence type="predicted"/>
<feature type="region of interest" description="Disordered" evidence="6">
    <location>
        <begin position="449"/>
        <end position="471"/>
    </location>
</feature>
<dbReference type="Proteomes" id="UP000326924">
    <property type="component" value="Unassembled WGS sequence"/>
</dbReference>
<evidence type="ECO:0000259" key="7">
    <source>
        <dbReference type="Pfam" id="PF07967"/>
    </source>
</evidence>
<keyword evidence="10" id="KW-1185">Reference proteome</keyword>
<keyword evidence="3" id="KW-0863">Zinc-finger</keyword>
<evidence type="ECO:0000256" key="6">
    <source>
        <dbReference type="SAM" id="MobiDB-lite"/>
    </source>
</evidence>
<accession>A0A5J5F1T0</accession>
<evidence type="ECO:0000313" key="10">
    <source>
        <dbReference type="Proteomes" id="UP000326924"/>
    </source>
</evidence>
<dbReference type="GO" id="GO:0008270">
    <property type="term" value="F:zinc ion binding"/>
    <property type="evidence" value="ECO:0007669"/>
    <property type="project" value="UniProtKB-KW"/>
</dbReference>
<comment type="caution">
    <text evidence="9">The sequence shown here is derived from an EMBL/GenBank/DDBJ whole genome shotgun (WGS) entry which is preliminary data.</text>
</comment>
<gene>
    <name evidence="9" type="ORF">FN846DRAFT_941672</name>
</gene>
<feature type="region of interest" description="Disordered" evidence="6">
    <location>
        <begin position="61"/>
        <end position="123"/>
    </location>
</feature>
<evidence type="ECO:0000256" key="5">
    <source>
        <dbReference type="ARBA" id="ARBA00023242"/>
    </source>
</evidence>
<dbReference type="AlphaFoldDB" id="A0A5J5F1T0"/>
<dbReference type="PANTHER" id="PTHR15835">
    <property type="entry name" value="NUCLEAR-INTERACTING PARTNER OF ALK"/>
    <property type="match status" value="1"/>
</dbReference>
<dbReference type="InterPro" id="IPR012935">
    <property type="entry name" value="NuBaID_N"/>
</dbReference>
<dbReference type="InParanoid" id="A0A5J5F1T0"/>
<feature type="domain" description="NuBaID C-terminal" evidence="8">
    <location>
        <begin position="310"/>
        <end position="389"/>
    </location>
</feature>
<dbReference type="GO" id="GO:0005634">
    <property type="term" value="C:nucleus"/>
    <property type="evidence" value="ECO:0007669"/>
    <property type="project" value="UniProtKB-SubCell"/>
</dbReference>
<organism evidence="9 10">
    <name type="scientific">Sphaerosporella brunnea</name>
    <dbReference type="NCBI Taxonomy" id="1250544"/>
    <lineage>
        <taxon>Eukaryota</taxon>
        <taxon>Fungi</taxon>
        <taxon>Dikarya</taxon>
        <taxon>Ascomycota</taxon>
        <taxon>Pezizomycotina</taxon>
        <taxon>Pezizomycetes</taxon>
        <taxon>Pezizales</taxon>
        <taxon>Pyronemataceae</taxon>
        <taxon>Sphaerosporella</taxon>
    </lineage>
</organism>
<name>A0A5J5F1T0_9PEZI</name>
<protein>
    <submittedName>
        <fullName evidence="9">C3HC zinc finger-like-domain-containing protein</fullName>
    </submittedName>
</protein>
<evidence type="ECO:0000256" key="4">
    <source>
        <dbReference type="ARBA" id="ARBA00022833"/>
    </source>
</evidence>